<keyword evidence="2" id="KW-1003">Cell membrane</keyword>
<reference evidence="8" key="1">
    <citation type="submission" date="2016-11" db="EMBL/GenBank/DDBJ databases">
        <authorList>
            <person name="Varghese N."/>
            <person name="Submissions S."/>
        </authorList>
    </citation>
    <scope>NUCLEOTIDE SEQUENCE [LARGE SCALE GENOMIC DNA]</scope>
    <source>
        <strain evidence="8">DSM 15449</strain>
    </source>
</reference>
<dbReference type="GO" id="GO:0022857">
    <property type="term" value="F:transmembrane transporter activity"/>
    <property type="evidence" value="ECO:0007669"/>
    <property type="project" value="InterPro"/>
</dbReference>
<dbReference type="Gene3D" id="1.20.1740.10">
    <property type="entry name" value="Amino acid/polyamine transporter I"/>
    <property type="match status" value="1"/>
</dbReference>
<keyword evidence="4 6" id="KW-1133">Transmembrane helix</keyword>
<evidence type="ECO:0000256" key="6">
    <source>
        <dbReference type="SAM" id="Phobius"/>
    </source>
</evidence>
<dbReference type="Pfam" id="PF13520">
    <property type="entry name" value="AA_permease_2"/>
    <property type="match status" value="1"/>
</dbReference>
<dbReference type="STRING" id="1121420.SAMN02746098_03898"/>
<keyword evidence="5 6" id="KW-0472">Membrane</keyword>
<dbReference type="PANTHER" id="PTHR42770:SF16">
    <property type="entry name" value="AMINO ACID PERMEASE"/>
    <property type="match status" value="1"/>
</dbReference>
<protein>
    <submittedName>
        <fullName evidence="7">Amino acid/polyamine/organocation transporter, APC superfamily (TC 2.A.3)</fullName>
    </submittedName>
</protein>
<evidence type="ECO:0000256" key="1">
    <source>
        <dbReference type="ARBA" id="ARBA00004651"/>
    </source>
</evidence>
<gene>
    <name evidence="7" type="ORF">SAMN02746098_03898</name>
</gene>
<proteinExistence type="predicted"/>
<organism evidence="7 8">
    <name type="scientific">Desulfosporosinus lacus DSM 15449</name>
    <dbReference type="NCBI Taxonomy" id="1121420"/>
    <lineage>
        <taxon>Bacteria</taxon>
        <taxon>Bacillati</taxon>
        <taxon>Bacillota</taxon>
        <taxon>Clostridia</taxon>
        <taxon>Eubacteriales</taxon>
        <taxon>Desulfitobacteriaceae</taxon>
        <taxon>Desulfosporosinus</taxon>
    </lineage>
</organism>
<feature type="transmembrane region" description="Helical" evidence="6">
    <location>
        <begin position="402"/>
        <end position="421"/>
    </location>
</feature>
<evidence type="ECO:0000256" key="3">
    <source>
        <dbReference type="ARBA" id="ARBA00022692"/>
    </source>
</evidence>
<feature type="transmembrane region" description="Helical" evidence="6">
    <location>
        <begin position="241"/>
        <end position="263"/>
    </location>
</feature>
<dbReference type="InterPro" id="IPR002293">
    <property type="entry name" value="AA/rel_permease1"/>
</dbReference>
<feature type="transmembrane region" description="Helical" evidence="6">
    <location>
        <begin position="295"/>
        <end position="322"/>
    </location>
</feature>
<feature type="transmembrane region" description="Helical" evidence="6">
    <location>
        <begin position="427"/>
        <end position="444"/>
    </location>
</feature>
<dbReference type="EMBL" id="FQXJ01000016">
    <property type="protein sequence ID" value="SHI31676.1"/>
    <property type="molecule type" value="Genomic_DNA"/>
</dbReference>
<keyword evidence="8" id="KW-1185">Reference proteome</keyword>
<feature type="transmembrane region" description="Helical" evidence="6">
    <location>
        <begin position="343"/>
        <end position="364"/>
    </location>
</feature>
<dbReference type="OrthoDB" id="178667at2"/>
<feature type="transmembrane region" description="Helical" evidence="6">
    <location>
        <begin position="31"/>
        <end position="51"/>
    </location>
</feature>
<evidence type="ECO:0000256" key="4">
    <source>
        <dbReference type="ARBA" id="ARBA00022989"/>
    </source>
</evidence>
<feature type="transmembrane region" description="Helical" evidence="6">
    <location>
        <begin position="370"/>
        <end position="390"/>
    </location>
</feature>
<dbReference type="PANTHER" id="PTHR42770">
    <property type="entry name" value="AMINO ACID TRANSPORTER-RELATED"/>
    <property type="match status" value="1"/>
</dbReference>
<dbReference type="Proteomes" id="UP000183954">
    <property type="component" value="Unassembled WGS sequence"/>
</dbReference>
<evidence type="ECO:0000256" key="5">
    <source>
        <dbReference type="ARBA" id="ARBA00023136"/>
    </source>
</evidence>
<feature type="transmembrane region" description="Helical" evidence="6">
    <location>
        <begin position="57"/>
        <end position="80"/>
    </location>
</feature>
<feature type="transmembrane region" description="Helical" evidence="6">
    <location>
        <begin position="101"/>
        <end position="129"/>
    </location>
</feature>
<feature type="transmembrane region" description="Helical" evidence="6">
    <location>
        <begin position="135"/>
        <end position="154"/>
    </location>
</feature>
<dbReference type="GO" id="GO:0005886">
    <property type="term" value="C:plasma membrane"/>
    <property type="evidence" value="ECO:0007669"/>
    <property type="project" value="UniProtKB-SubCell"/>
</dbReference>
<dbReference type="AlphaFoldDB" id="A0A1M6A5B0"/>
<evidence type="ECO:0000256" key="2">
    <source>
        <dbReference type="ARBA" id="ARBA00022475"/>
    </source>
</evidence>
<evidence type="ECO:0000313" key="8">
    <source>
        <dbReference type="Proteomes" id="UP000183954"/>
    </source>
</evidence>
<evidence type="ECO:0000313" key="7">
    <source>
        <dbReference type="EMBL" id="SHI31676.1"/>
    </source>
</evidence>
<sequence length="457" mass="50261">MPNIENPPNSSSLEEFGYKQELKRALSFKDLLFYGMVFMVPIAPMGIYGYVTDVSNGMAPMAYIIGIIAMIFTALSYARMSKAFPMAGSVYSYASRGINPYVGFFAGWSLLLDYILTPALVYLVAGYALQEILPILPYWGWIALFVIINTVVNFRGIELTAKTNIGLLIFELFVLVIFVVMAFVAVLKGAGQGAFTLDPIWKPEGFNMDMVMAATSLAVLSFLGFDAISTLAEEAKEPQKIVGRATVTALILVGGLFVLQTYLAGLLWPDHTTFQNPDTAFYAVAQVAGGNWLRILVALGTAVAWGIGDGLVAQAAISRLLYSMSRDKMMPAFLGKIHPKYQTPYMSTLFVAFIAIAIGALLSMDLLTSMVNFGALTGFMFLHASVVSHYVIRGKQTDLTSLFKYLLLPAIGFIIIFYVWMSLQPQAKIVGFSWLAIGFVYTAYKTKFFKEKPPAFK</sequence>
<feature type="transmembrane region" description="Helical" evidence="6">
    <location>
        <begin position="210"/>
        <end position="229"/>
    </location>
</feature>
<keyword evidence="3 6" id="KW-0812">Transmembrane</keyword>
<dbReference type="InterPro" id="IPR050367">
    <property type="entry name" value="APC_superfamily"/>
</dbReference>
<accession>A0A1M6A5B0</accession>
<comment type="subcellular location">
    <subcellularLocation>
        <location evidence="1">Cell membrane</location>
        <topology evidence="1">Multi-pass membrane protein</topology>
    </subcellularLocation>
</comment>
<name>A0A1M6A5B0_9FIRM</name>
<dbReference type="RefSeq" id="WP_073031428.1">
    <property type="nucleotide sequence ID" value="NZ_FQXJ01000016.1"/>
</dbReference>
<feature type="transmembrane region" description="Helical" evidence="6">
    <location>
        <begin position="166"/>
        <end position="190"/>
    </location>
</feature>
<dbReference type="PIRSF" id="PIRSF006060">
    <property type="entry name" value="AA_transporter"/>
    <property type="match status" value="1"/>
</dbReference>